<evidence type="ECO:0000313" key="1">
    <source>
        <dbReference type="EMBL" id="PRX18222.1"/>
    </source>
</evidence>
<organism evidence="1 2">
    <name type="scientific">Actinoplanes italicus</name>
    <dbReference type="NCBI Taxonomy" id="113567"/>
    <lineage>
        <taxon>Bacteria</taxon>
        <taxon>Bacillati</taxon>
        <taxon>Actinomycetota</taxon>
        <taxon>Actinomycetes</taxon>
        <taxon>Micromonosporales</taxon>
        <taxon>Micromonosporaceae</taxon>
        <taxon>Actinoplanes</taxon>
    </lineage>
</organism>
<evidence type="ECO:0000313" key="2">
    <source>
        <dbReference type="Proteomes" id="UP000239415"/>
    </source>
</evidence>
<dbReference type="EMBL" id="PVMZ01000013">
    <property type="protein sequence ID" value="PRX18222.1"/>
    <property type="molecule type" value="Genomic_DNA"/>
</dbReference>
<protein>
    <submittedName>
        <fullName evidence="1">Uncharacterized protein</fullName>
    </submittedName>
</protein>
<comment type="caution">
    <text evidence="1">The sequence shown here is derived from an EMBL/GenBank/DDBJ whole genome shotgun (WGS) entry which is preliminary data.</text>
</comment>
<accession>A0A2T0K5G3</accession>
<dbReference type="Proteomes" id="UP000239415">
    <property type="component" value="Unassembled WGS sequence"/>
</dbReference>
<sequence length="49" mass="5386">MTAPHWFTIVNGLAYHASEKKPGARWELADMVSSALGSHPHPTMGFPRP</sequence>
<keyword evidence="2" id="KW-1185">Reference proteome</keyword>
<reference evidence="1 2" key="1">
    <citation type="submission" date="2018-03" db="EMBL/GenBank/DDBJ databases">
        <title>Genomic Encyclopedia of Archaeal and Bacterial Type Strains, Phase II (KMG-II): from individual species to whole genera.</title>
        <authorList>
            <person name="Goeker M."/>
        </authorList>
    </citation>
    <scope>NUCLEOTIDE SEQUENCE [LARGE SCALE GENOMIC DNA]</scope>
    <source>
        <strain evidence="1 2">DSM 43146</strain>
    </source>
</reference>
<name>A0A2T0K5G3_9ACTN</name>
<proteinExistence type="predicted"/>
<gene>
    <name evidence="1" type="ORF">CLV67_11355</name>
</gene>
<dbReference type="RefSeq" id="WP_170154035.1">
    <property type="nucleotide sequence ID" value="NZ_BOMO01000097.1"/>
</dbReference>
<dbReference type="AlphaFoldDB" id="A0A2T0K5G3"/>